<dbReference type="PROSITE" id="PS51257">
    <property type="entry name" value="PROKAR_LIPOPROTEIN"/>
    <property type="match status" value="1"/>
</dbReference>
<dbReference type="Proteomes" id="UP000535415">
    <property type="component" value="Unassembled WGS sequence"/>
</dbReference>
<feature type="chain" id="PRO_5030781446" description="Transferrin-binding protein B C-lobe/N-lobe beta barrel domain-containing protein" evidence="1">
    <location>
        <begin position="20"/>
        <end position="214"/>
    </location>
</feature>
<gene>
    <name evidence="2" type="ORF">FHS72_003260</name>
</gene>
<keyword evidence="3" id="KW-1185">Reference proteome</keyword>
<name>A0A7W9BND9_9RHOB</name>
<protein>
    <recommendedName>
        <fullName evidence="4">Transferrin-binding protein B C-lobe/N-lobe beta barrel domain-containing protein</fullName>
    </recommendedName>
</protein>
<evidence type="ECO:0008006" key="4">
    <source>
        <dbReference type="Google" id="ProtNLM"/>
    </source>
</evidence>
<organism evidence="2 3">
    <name type="scientific">Yoonia ponticola</name>
    <dbReference type="NCBI Taxonomy" id="1524255"/>
    <lineage>
        <taxon>Bacteria</taxon>
        <taxon>Pseudomonadati</taxon>
        <taxon>Pseudomonadota</taxon>
        <taxon>Alphaproteobacteria</taxon>
        <taxon>Rhodobacterales</taxon>
        <taxon>Paracoccaceae</taxon>
        <taxon>Yoonia</taxon>
    </lineage>
</organism>
<keyword evidence="1" id="KW-0732">Signal</keyword>
<dbReference type="InterPro" id="IPR011250">
    <property type="entry name" value="OMP/PagP_B-barrel"/>
</dbReference>
<feature type="signal peptide" evidence="1">
    <location>
        <begin position="1"/>
        <end position="19"/>
    </location>
</feature>
<sequence>MNFAFLRPAVACVMLSGLAACGGGGDSDPVTDVVVPSGGSTTTDTTLSGPRASATTLLATWAPPTYTSLGAIPVSGGANYDGYLFGDLSNESDDITDKVVGSLSIRASFNAGGASFTGTASDFIDSDDNDMTGTLAISGGALDRNGNPASDATVRGVQVAGTLTDNADHDLVFAVQLEGDFLGDSYDAIGGDALGGVSVDGVDQDFDGGFIAER</sequence>
<dbReference type="EMBL" id="JACIJM010000012">
    <property type="protein sequence ID" value="MBB5723615.1"/>
    <property type="molecule type" value="Genomic_DNA"/>
</dbReference>
<reference evidence="2 3" key="1">
    <citation type="submission" date="2020-08" db="EMBL/GenBank/DDBJ databases">
        <title>Genomic Encyclopedia of Type Strains, Phase IV (KMG-IV): sequencing the most valuable type-strain genomes for metagenomic binning, comparative biology and taxonomic classification.</title>
        <authorList>
            <person name="Goeker M."/>
        </authorList>
    </citation>
    <scope>NUCLEOTIDE SEQUENCE [LARGE SCALE GENOMIC DNA]</scope>
    <source>
        <strain evidence="2 3">DSM 101064</strain>
    </source>
</reference>
<proteinExistence type="predicted"/>
<comment type="caution">
    <text evidence="2">The sequence shown here is derived from an EMBL/GenBank/DDBJ whole genome shotgun (WGS) entry which is preliminary data.</text>
</comment>
<dbReference type="SUPFAM" id="SSF56925">
    <property type="entry name" value="OMPA-like"/>
    <property type="match status" value="1"/>
</dbReference>
<accession>A0A7W9BND9</accession>
<evidence type="ECO:0000256" key="1">
    <source>
        <dbReference type="SAM" id="SignalP"/>
    </source>
</evidence>
<dbReference type="AlphaFoldDB" id="A0A7W9BND9"/>
<evidence type="ECO:0000313" key="3">
    <source>
        <dbReference type="Proteomes" id="UP000535415"/>
    </source>
</evidence>
<evidence type="ECO:0000313" key="2">
    <source>
        <dbReference type="EMBL" id="MBB5723615.1"/>
    </source>
</evidence>